<keyword evidence="2" id="KW-0472">Membrane</keyword>
<proteinExistence type="predicted"/>
<feature type="region of interest" description="Disordered" evidence="1">
    <location>
        <begin position="1"/>
        <end position="45"/>
    </location>
</feature>
<evidence type="ECO:0000256" key="2">
    <source>
        <dbReference type="SAM" id="Phobius"/>
    </source>
</evidence>
<organism evidence="3 4">
    <name type="scientific">Nocardioides immobilis</name>
    <dbReference type="NCBI Taxonomy" id="2049295"/>
    <lineage>
        <taxon>Bacteria</taxon>
        <taxon>Bacillati</taxon>
        <taxon>Actinomycetota</taxon>
        <taxon>Actinomycetes</taxon>
        <taxon>Propionibacteriales</taxon>
        <taxon>Nocardioidaceae</taxon>
        <taxon>Nocardioides</taxon>
    </lineage>
</organism>
<feature type="compositionally biased region" description="Low complexity" evidence="1">
    <location>
        <begin position="29"/>
        <end position="44"/>
    </location>
</feature>
<keyword evidence="4" id="KW-1185">Reference proteome</keyword>
<sequence length="231" mass="23926">MSGPWGGPHDPEPGEPPYQPYGTSPYGTSPYGGAPASPYGPGSPVGRRTDPVSITGFVLSLLCCTSVVGLILGIVGLSRTKDGVRAGRWAAVSAIAIGAVGTLAFVGVVGFFTWFGTSTVLLSSADVGQCVDVDEVGSDKDATLFKKDCDEPHEAEIVVAGDFSSDQVEAYENGGPADVCEVLLGQEYAEAFGAGGYALDIVFEASEPESGDDFICYLERADGDDLDRPID</sequence>
<protein>
    <submittedName>
        <fullName evidence="3">DUF4190 domain-containing protein</fullName>
    </submittedName>
</protein>
<accession>A0A417Y621</accession>
<comment type="caution">
    <text evidence="3">The sequence shown here is derived from an EMBL/GenBank/DDBJ whole genome shotgun (WGS) entry which is preliminary data.</text>
</comment>
<dbReference type="Proteomes" id="UP000283644">
    <property type="component" value="Unassembled WGS sequence"/>
</dbReference>
<dbReference type="EMBL" id="QXGH01000011">
    <property type="protein sequence ID" value="RHW28017.1"/>
    <property type="molecule type" value="Genomic_DNA"/>
</dbReference>
<dbReference type="AlphaFoldDB" id="A0A417Y621"/>
<evidence type="ECO:0000313" key="4">
    <source>
        <dbReference type="Proteomes" id="UP000283644"/>
    </source>
</evidence>
<feature type="transmembrane region" description="Helical" evidence="2">
    <location>
        <begin position="89"/>
        <end position="115"/>
    </location>
</feature>
<dbReference type="RefSeq" id="WP_118924014.1">
    <property type="nucleotide sequence ID" value="NZ_QXGH01000011.1"/>
</dbReference>
<evidence type="ECO:0000313" key="3">
    <source>
        <dbReference type="EMBL" id="RHW28017.1"/>
    </source>
</evidence>
<dbReference type="OrthoDB" id="3785114at2"/>
<reference evidence="3 4" key="1">
    <citation type="submission" date="2018-09" db="EMBL/GenBank/DDBJ databases">
        <title>Genome sequencing of Nocardioides immobilis CCTCC AB 2017083 for comparison to Nocardioides silvaticus.</title>
        <authorList>
            <person name="Li C."/>
            <person name="Wang G."/>
        </authorList>
    </citation>
    <scope>NUCLEOTIDE SEQUENCE [LARGE SCALE GENOMIC DNA]</scope>
    <source>
        <strain evidence="3 4">CCTCC AB 2017083</strain>
    </source>
</reference>
<evidence type="ECO:0000256" key="1">
    <source>
        <dbReference type="SAM" id="MobiDB-lite"/>
    </source>
</evidence>
<keyword evidence="2" id="KW-1133">Transmembrane helix</keyword>
<name>A0A417Y621_9ACTN</name>
<keyword evidence="2" id="KW-0812">Transmembrane</keyword>
<feature type="transmembrane region" description="Helical" evidence="2">
    <location>
        <begin position="54"/>
        <end position="77"/>
    </location>
</feature>
<gene>
    <name evidence="3" type="ORF">D0Z08_06980</name>
</gene>